<dbReference type="AlphaFoldDB" id="A0AAE1DJ11"/>
<dbReference type="EMBL" id="JAWDGP010003764">
    <property type="protein sequence ID" value="KAK3771193.1"/>
    <property type="molecule type" value="Genomic_DNA"/>
</dbReference>
<evidence type="ECO:0000313" key="1">
    <source>
        <dbReference type="EMBL" id="KAK3771193.1"/>
    </source>
</evidence>
<gene>
    <name evidence="1" type="ORF">RRG08_053340</name>
</gene>
<reference evidence="1" key="1">
    <citation type="journal article" date="2023" name="G3 (Bethesda)">
        <title>A reference genome for the long-term kleptoplast-retaining sea slug Elysia crispata morphotype clarki.</title>
        <authorList>
            <person name="Eastman K.E."/>
            <person name="Pendleton A.L."/>
            <person name="Shaikh M.A."/>
            <person name="Suttiyut T."/>
            <person name="Ogas R."/>
            <person name="Tomko P."/>
            <person name="Gavelis G."/>
            <person name="Widhalm J.R."/>
            <person name="Wisecaver J.H."/>
        </authorList>
    </citation>
    <scope>NUCLEOTIDE SEQUENCE</scope>
    <source>
        <strain evidence="1">ECLA1</strain>
    </source>
</reference>
<dbReference type="Proteomes" id="UP001283361">
    <property type="component" value="Unassembled WGS sequence"/>
</dbReference>
<proteinExistence type="predicted"/>
<keyword evidence="2" id="KW-1185">Reference proteome</keyword>
<evidence type="ECO:0000313" key="2">
    <source>
        <dbReference type="Proteomes" id="UP001283361"/>
    </source>
</evidence>
<organism evidence="1 2">
    <name type="scientific">Elysia crispata</name>
    <name type="common">lettuce slug</name>
    <dbReference type="NCBI Taxonomy" id="231223"/>
    <lineage>
        <taxon>Eukaryota</taxon>
        <taxon>Metazoa</taxon>
        <taxon>Spiralia</taxon>
        <taxon>Lophotrochozoa</taxon>
        <taxon>Mollusca</taxon>
        <taxon>Gastropoda</taxon>
        <taxon>Heterobranchia</taxon>
        <taxon>Euthyneura</taxon>
        <taxon>Panpulmonata</taxon>
        <taxon>Sacoglossa</taxon>
        <taxon>Placobranchoidea</taxon>
        <taxon>Plakobranchidae</taxon>
        <taxon>Elysia</taxon>
    </lineage>
</organism>
<accession>A0AAE1DJ11</accession>
<sequence>MLDGLEKSNTQIEKVLNRLHSPLPTMIKRNTQLASGEDIATVKLCDRDYRNLQLKRVTDKNAIIEDTRGKKREERKKNTLSYNDNASTAMYITVLRAKTGCRTRLIKSTRVPRVY</sequence>
<comment type="caution">
    <text evidence="1">The sequence shown here is derived from an EMBL/GenBank/DDBJ whole genome shotgun (WGS) entry which is preliminary data.</text>
</comment>
<protein>
    <submittedName>
        <fullName evidence="1">Uncharacterized protein</fullName>
    </submittedName>
</protein>
<name>A0AAE1DJ11_9GAST</name>